<evidence type="ECO:0000313" key="6">
    <source>
        <dbReference type="EMBL" id="OCH94875.1"/>
    </source>
</evidence>
<dbReference type="PROSITE" id="PS00678">
    <property type="entry name" value="WD_REPEATS_1"/>
    <property type="match status" value="5"/>
</dbReference>
<gene>
    <name evidence="6" type="ORF">OBBRIDRAFT_51149</name>
</gene>
<dbReference type="PROSITE" id="PS50294">
    <property type="entry name" value="WD_REPEATS_REGION"/>
    <property type="match status" value="7"/>
</dbReference>
<dbReference type="EMBL" id="KV722340">
    <property type="protein sequence ID" value="OCH94875.1"/>
    <property type="molecule type" value="Genomic_DNA"/>
</dbReference>
<dbReference type="PANTHER" id="PTHR44129">
    <property type="entry name" value="WD REPEAT-CONTAINING PROTEIN POP1"/>
    <property type="match status" value="1"/>
</dbReference>
<evidence type="ECO:0000256" key="2">
    <source>
        <dbReference type="ARBA" id="ARBA00022737"/>
    </source>
</evidence>
<dbReference type="SUPFAM" id="SSF50978">
    <property type="entry name" value="WD40 repeat-like"/>
    <property type="match status" value="1"/>
</dbReference>
<organism evidence="6 7">
    <name type="scientific">Obba rivulosa</name>
    <dbReference type="NCBI Taxonomy" id="1052685"/>
    <lineage>
        <taxon>Eukaryota</taxon>
        <taxon>Fungi</taxon>
        <taxon>Dikarya</taxon>
        <taxon>Basidiomycota</taxon>
        <taxon>Agaricomycotina</taxon>
        <taxon>Agaricomycetes</taxon>
        <taxon>Polyporales</taxon>
        <taxon>Gelatoporiaceae</taxon>
        <taxon>Obba</taxon>
    </lineage>
</organism>
<dbReference type="InterPro" id="IPR018712">
    <property type="entry name" value="Tle1-like_cat"/>
</dbReference>
<keyword evidence="7" id="KW-1185">Reference proteome</keyword>
<evidence type="ECO:0000256" key="4">
    <source>
        <dbReference type="SAM" id="MobiDB-lite"/>
    </source>
</evidence>
<dbReference type="SMART" id="SM00320">
    <property type="entry name" value="WD40"/>
    <property type="match status" value="7"/>
</dbReference>
<sequence>MFQRPVSESGVSGSVQPSGTTSFPTGYPATRAPLATTAVSNNMNSQLIAAVLAVATGAFFYYKFAANKKTDTNGERNVQGETKMSSSACNHAPGRNLVVCIDGTSNQFGEKNTNVVELYSRLEKNDKQLTYYNSGIGTYATPSWRSLSWWLQVIGHKFDLAVAWRFERILLGAYKWLSENYVEGDRIFLFGFSRGAYQVRAISGMVEKIGLIHKGNEDQIPFAYELYAATKDSSGGSTAAEKCKRFKNTFSRRNVKVHFVGVWDTVSSVGIVRDKSLPDTTAGMSHVCVFRHALALDELRVKFLPEYAYGGSGLPERQDAQALGSTDVKEVWFAGSHSDIGGGHAENADMDHFGPVIRWMSYEAIGSGLRMEPFMGEWKTVTPSRSLTMIWRLLEVLPITRLSYKDSDSTTSWPHFCAPRQIQPGQLVHQSVFDNFPKYKPRALLCGGLSWERGKDGLLDIMEKDPYTSAVSALSGLTRDPNSQGDLDVLVFLLSTDSGRRSLQEALNTPQILFGVFKARNEQDPRANVMSDFLVAEILSSLEKDPYDQNGLMILTGLEATDSGRRSLRNDPKAVQVLSSTLKAQSQETAFTSNTDVIPTVLVAVVLDRLRQNPCSESDINALASLRTDLSGRNALQKVPDAAELLLSSLRATKQKAPNEDEYLRITRVVVQILNDITPRAAVAEHPVSEICSLASILLKGSEDDRTAARRFVQHFCSGMVVGPLKGHTDRINSVVFSPDGKHVASGSYDNTVRVWDASTGIVVSALSEDHGFPIYSISFCPNINHIVMGTKDGKIRVWDWETGSPGARSFQAHADVIFSIACSPNGKHIVSGAGDHTVRIWDAASGQPVAGPFIGHTDVVESVSFSPDGSRVVSSSRDKTVRLWDVEIGEMVTEPFEGHTASVYSATFNSDGSRVVSGSRDGTIRVWDIETGSQVTEPLMGGRVTAAWVRSVKFSPDCKKIVSGSDDNTIRIWDVETGEIVAELLDRDQVRDVAFSPDGQRVVSGGLDGMVRIWDATGEWMRWGEELVEESCERSSAD</sequence>
<dbReference type="CDD" id="cd00200">
    <property type="entry name" value="WD40"/>
    <property type="match status" value="1"/>
</dbReference>
<reference evidence="6 7" key="1">
    <citation type="submission" date="2016-07" db="EMBL/GenBank/DDBJ databases">
        <title>Draft genome of the white-rot fungus Obba rivulosa 3A-2.</title>
        <authorList>
            <consortium name="DOE Joint Genome Institute"/>
            <person name="Miettinen O."/>
            <person name="Riley R."/>
            <person name="Acob R."/>
            <person name="Barry K."/>
            <person name="Cullen D."/>
            <person name="De Vries R."/>
            <person name="Hainaut M."/>
            <person name="Hatakka A."/>
            <person name="Henrissat B."/>
            <person name="Hilden K."/>
            <person name="Kuo R."/>
            <person name="Labutti K."/>
            <person name="Lipzen A."/>
            <person name="Makela M.R."/>
            <person name="Sandor L."/>
            <person name="Spatafora J.W."/>
            <person name="Grigoriev I.V."/>
            <person name="Hibbett D.S."/>
        </authorList>
    </citation>
    <scope>NUCLEOTIDE SEQUENCE [LARGE SCALE GENOMIC DNA]</scope>
    <source>
        <strain evidence="6 7">3A-2</strain>
    </source>
</reference>
<accession>A0A8E2DS96</accession>
<evidence type="ECO:0000313" key="7">
    <source>
        <dbReference type="Proteomes" id="UP000250043"/>
    </source>
</evidence>
<feature type="repeat" description="WD" evidence="3">
    <location>
        <begin position="897"/>
        <end position="938"/>
    </location>
</feature>
<name>A0A8E2DS96_9APHY</name>
<evidence type="ECO:0000256" key="1">
    <source>
        <dbReference type="ARBA" id="ARBA00022574"/>
    </source>
</evidence>
<keyword evidence="2" id="KW-0677">Repeat</keyword>
<feature type="repeat" description="WD" evidence="3">
    <location>
        <begin position="854"/>
        <end position="895"/>
    </location>
</feature>
<dbReference type="PROSITE" id="PS50082">
    <property type="entry name" value="WD_REPEATS_2"/>
    <property type="match status" value="7"/>
</dbReference>
<dbReference type="InterPro" id="IPR019775">
    <property type="entry name" value="WD40_repeat_CS"/>
</dbReference>
<feature type="compositionally biased region" description="Polar residues" evidence="4">
    <location>
        <begin position="9"/>
        <end position="24"/>
    </location>
</feature>
<feature type="repeat" description="WD" evidence="3">
    <location>
        <begin position="811"/>
        <end position="852"/>
    </location>
</feature>
<feature type="repeat" description="WD" evidence="3">
    <location>
        <begin position="950"/>
        <end position="984"/>
    </location>
</feature>
<evidence type="ECO:0000256" key="3">
    <source>
        <dbReference type="PROSITE-ProRule" id="PRU00221"/>
    </source>
</evidence>
<dbReference type="InterPro" id="IPR001680">
    <property type="entry name" value="WD40_rpt"/>
</dbReference>
<proteinExistence type="predicted"/>
<dbReference type="Gene3D" id="2.130.10.10">
    <property type="entry name" value="YVTN repeat-like/Quinoprotein amine dehydrogenase"/>
    <property type="match status" value="4"/>
</dbReference>
<feature type="repeat" description="WD" evidence="3">
    <location>
        <begin position="768"/>
        <end position="809"/>
    </location>
</feature>
<dbReference type="OrthoDB" id="2794527at2759"/>
<feature type="repeat" description="WD" evidence="3">
    <location>
        <begin position="725"/>
        <end position="766"/>
    </location>
</feature>
<dbReference type="InterPro" id="IPR036322">
    <property type="entry name" value="WD40_repeat_dom_sf"/>
</dbReference>
<dbReference type="PRINTS" id="PR00320">
    <property type="entry name" value="GPROTEINBRPT"/>
</dbReference>
<dbReference type="AlphaFoldDB" id="A0A8E2DS96"/>
<dbReference type="Pfam" id="PF00400">
    <property type="entry name" value="WD40"/>
    <property type="match status" value="7"/>
</dbReference>
<feature type="domain" description="T6SS Phospholipase effector Tle1-like catalytic" evidence="5">
    <location>
        <begin position="95"/>
        <end position="361"/>
    </location>
</feature>
<evidence type="ECO:0000259" key="5">
    <source>
        <dbReference type="Pfam" id="PF09994"/>
    </source>
</evidence>
<dbReference type="Proteomes" id="UP000250043">
    <property type="component" value="Unassembled WGS sequence"/>
</dbReference>
<keyword evidence="1 3" id="KW-0853">WD repeat</keyword>
<dbReference type="Pfam" id="PF09994">
    <property type="entry name" value="T6SS_Tle1-like_cat"/>
    <property type="match status" value="1"/>
</dbReference>
<feature type="repeat" description="WD" evidence="3">
    <location>
        <begin position="991"/>
        <end position="1016"/>
    </location>
</feature>
<dbReference type="InterPro" id="IPR015943">
    <property type="entry name" value="WD40/YVTN_repeat-like_dom_sf"/>
</dbReference>
<dbReference type="InterPro" id="IPR020472">
    <property type="entry name" value="WD40_PAC1"/>
</dbReference>
<feature type="region of interest" description="Disordered" evidence="4">
    <location>
        <begin position="1"/>
        <end position="26"/>
    </location>
</feature>
<dbReference type="InterPro" id="IPR050349">
    <property type="entry name" value="WD_LIS1/nudF_dynein_reg"/>
</dbReference>
<protein>
    <recommendedName>
        <fullName evidence="5">T6SS Phospholipase effector Tle1-like catalytic domain-containing protein</fullName>
    </recommendedName>
</protein>